<dbReference type="AlphaFoldDB" id="A0A9Q8Z6U9"/>
<evidence type="ECO:0008006" key="9">
    <source>
        <dbReference type="Google" id="ProtNLM"/>
    </source>
</evidence>
<sequence length="1019" mass="114971">MPRVRVPNASFVASADLPILPFLAPRAFVQSPIPGTNRLRNARVDAAQEENHIFVGSLRQQRKIVGADDAREAQSESRSTCCQQFSQRKKPDAGLLQTHSRGQRELLSVNTVNWLYADISTFARKHARSYATAASSLPSEPTRDSPSKDRRRRAPSNRSHPILAQNAPLLAAKRYRALALERARLLNYISKLPPHLSVDEWMKRGRYRSLARRVSNLQCWNATRLDFTKAAGRSRKPVSLNSAFAALDRALYTSLRKHTRKIVIKHDPQCVRLSRKLFPSNTPLDSHMVWKNWVEFDVNTRKSYAYPLLIYLLDRLPGLALRFIEVISNDQLLRGQKTQAIADSLGHLSKIHTKRVYGARQKWGVDPVAHRRLFVPAFVNIFTKSLARQPEVCSQDLLYNLVELAEIDDLKKVFDYLTEHRTRIGFDTMLHYASAFGEAGEVEYALKCLDELRIRFHAVAWKSVVERERLRWTCATILRKSMSTSHDFHQTPSVVAAFVRLGIKMDILLYNIVMHNAMEAGDYTTAFKVYNALESNGLEPDQHTYAILLHGCTLQSNPAMFQSFAHHCVEVAQQTKNPWLATDYLYYLYVRHQTDVEVGHRSALLWGAYSKLFSTEPLEPFITSRTMTSSPAKDEQEAVLSPPPVALYVMMQAEIQSAAAISNQRVLNLYEKFKSVANETSNPAFKSLIQNPTIWNAFLLAFSQKQQFANASQVIKDMTEGVTKPNVYSWNILMQAFFKTGQVQAAERVFEIMRSRGIDADQFTHGILIRGYAKAQLIERIGETMQDLETDQELEPDLLRALAAVVNRRQLMLTLEKARIYKEVRARDKADKEAKEERMRWQPPQFEPAGADAGSGATATAYAEVPNTIPNVPGIAPKQETEDVDIYGFLRDEAIEPGAALSVSSTPTSPQVTSEPPLQQPQTPKRHSRAPAADIRDPEVQYRKLQEQLGLIGQSEAPAAVTQPSAQRRDIEPVGASIGFKSLLDARKGKVASTTRVVPKGRIRSKIKRGRLDRPFSDA</sequence>
<feature type="compositionally biased region" description="Basic and acidic residues" evidence="6">
    <location>
        <begin position="829"/>
        <end position="840"/>
    </location>
</feature>
<dbReference type="PANTHER" id="PTHR47447:SF28">
    <property type="entry name" value="PENTACOTRIPEPTIDE-REPEAT REGION OF PRORP DOMAIN-CONTAINING PROTEIN"/>
    <property type="match status" value="1"/>
</dbReference>
<comment type="similarity">
    <text evidence="1">Belongs to the CCM1 family.</text>
</comment>
<evidence type="ECO:0000313" key="7">
    <source>
        <dbReference type="EMBL" id="USP76755.1"/>
    </source>
</evidence>
<keyword evidence="8" id="KW-1185">Reference proteome</keyword>
<feature type="compositionally biased region" description="Polar residues" evidence="6">
    <location>
        <begin position="76"/>
        <end position="86"/>
    </location>
</feature>
<feature type="region of interest" description="Disordered" evidence="6">
    <location>
        <begin position="901"/>
        <end position="937"/>
    </location>
</feature>
<name>A0A9Q8Z6U9_CURCL</name>
<keyword evidence="2" id="KW-0677">Repeat</keyword>
<feature type="repeat" description="PPR" evidence="5">
    <location>
        <begin position="726"/>
        <end position="760"/>
    </location>
</feature>
<evidence type="ECO:0000256" key="1">
    <source>
        <dbReference type="ARBA" id="ARBA00006192"/>
    </source>
</evidence>
<dbReference type="InterPro" id="IPR011990">
    <property type="entry name" value="TPR-like_helical_dom_sf"/>
</dbReference>
<organism evidence="7 8">
    <name type="scientific">Curvularia clavata</name>
    <dbReference type="NCBI Taxonomy" id="95742"/>
    <lineage>
        <taxon>Eukaryota</taxon>
        <taxon>Fungi</taxon>
        <taxon>Dikarya</taxon>
        <taxon>Ascomycota</taxon>
        <taxon>Pezizomycotina</taxon>
        <taxon>Dothideomycetes</taxon>
        <taxon>Pleosporomycetidae</taxon>
        <taxon>Pleosporales</taxon>
        <taxon>Pleosporineae</taxon>
        <taxon>Pleosporaceae</taxon>
        <taxon>Curvularia</taxon>
    </lineage>
</organism>
<dbReference type="PANTHER" id="PTHR47447">
    <property type="entry name" value="OS03G0856100 PROTEIN"/>
    <property type="match status" value="1"/>
</dbReference>
<comment type="subunit">
    <text evidence="4">Binds to mitochondrial small subunit 15S rRNA.</text>
</comment>
<feature type="repeat" description="PPR" evidence="5">
    <location>
        <begin position="506"/>
        <end position="540"/>
    </location>
</feature>
<dbReference type="Proteomes" id="UP001056012">
    <property type="component" value="Chromosome 3"/>
</dbReference>
<feature type="region of interest" description="Disordered" evidence="6">
    <location>
        <begin position="954"/>
        <end position="973"/>
    </location>
</feature>
<feature type="compositionally biased region" description="Low complexity" evidence="6">
    <location>
        <begin position="902"/>
        <end position="917"/>
    </location>
</feature>
<dbReference type="NCBIfam" id="TIGR00756">
    <property type="entry name" value="PPR"/>
    <property type="match status" value="2"/>
</dbReference>
<reference evidence="7" key="1">
    <citation type="submission" date="2021-12" db="EMBL/GenBank/DDBJ databases">
        <title>Curvularia clavata genome.</title>
        <authorList>
            <person name="Cao Y."/>
        </authorList>
    </citation>
    <scope>NUCLEOTIDE SEQUENCE</scope>
    <source>
        <strain evidence="7">Yc1106</strain>
    </source>
</reference>
<feature type="region of interest" description="Disordered" evidence="6">
    <location>
        <begin position="130"/>
        <end position="165"/>
    </location>
</feature>
<dbReference type="Gene3D" id="1.25.40.10">
    <property type="entry name" value="Tetratricopeptide repeat domain"/>
    <property type="match status" value="2"/>
</dbReference>
<dbReference type="InterPro" id="IPR002885">
    <property type="entry name" value="PPR_rpt"/>
</dbReference>
<dbReference type="VEuPathDB" id="FungiDB:yc1106_04029"/>
<evidence type="ECO:0000256" key="6">
    <source>
        <dbReference type="SAM" id="MobiDB-lite"/>
    </source>
</evidence>
<dbReference type="PROSITE" id="PS51375">
    <property type="entry name" value="PPR"/>
    <property type="match status" value="2"/>
</dbReference>
<gene>
    <name evidence="7" type="ORF">yc1106_04029</name>
</gene>
<evidence type="ECO:0000256" key="2">
    <source>
        <dbReference type="ARBA" id="ARBA00022737"/>
    </source>
</evidence>
<feature type="compositionally biased region" description="Basic and acidic residues" evidence="6">
    <location>
        <begin position="66"/>
        <end position="75"/>
    </location>
</feature>
<protein>
    <recommendedName>
        <fullName evidence="9">Pentatricopeptide repeat-containing protein</fullName>
    </recommendedName>
</protein>
<feature type="region of interest" description="Disordered" evidence="6">
    <location>
        <begin position="829"/>
        <end position="854"/>
    </location>
</feature>
<dbReference type="OrthoDB" id="185373at2759"/>
<evidence type="ECO:0000256" key="4">
    <source>
        <dbReference type="ARBA" id="ARBA00044511"/>
    </source>
</evidence>
<evidence type="ECO:0000313" key="8">
    <source>
        <dbReference type="Proteomes" id="UP001056012"/>
    </source>
</evidence>
<evidence type="ECO:0000256" key="5">
    <source>
        <dbReference type="PROSITE-ProRule" id="PRU00708"/>
    </source>
</evidence>
<dbReference type="Pfam" id="PF13041">
    <property type="entry name" value="PPR_2"/>
    <property type="match status" value="2"/>
</dbReference>
<feature type="region of interest" description="Disordered" evidence="6">
    <location>
        <begin position="66"/>
        <end position="93"/>
    </location>
</feature>
<dbReference type="EMBL" id="CP089276">
    <property type="protein sequence ID" value="USP76755.1"/>
    <property type="molecule type" value="Genomic_DNA"/>
</dbReference>
<proteinExistence type="inferred from homology"/>
<comment type="function">
    <text evidence="3">Regulates mitochondrial small subunit maturation by controlling 15S rRNA 5'-end processing. Localizes to the 5' precursor of the 15S rRNA in a position that is subsequently occupied by mS47 in the mature yeast mtSSU. Uses structure and sequence-specific RNA recognition, binding to a single-stranded region of the precursor and specifically recognizing bases -6 to -1. The exchange of Ccm1 for mS47 is coupled to the irreversible removal of precursor rRNA that is accompanied by conformational changes of the mitoribosomal proteins uS5m and mS26. These conformational changes signal completion of 5'-end rRNA processing through protection of the mature 5'-end of the 15S rRNA and stabilization of mS47. The removal of the 5' precursor together with the dissociation of Ccm1 may be catalyzed by the 5'-3' exoribonuclease Pet127. Involved in the specific removal of group I introns in mitochondrial encoded transcripts.</text>
</comment>
<accession>A0A9Q8Z6U9</accession>
<evidence type="ECO:0000256" key="3">
    <source>
        <dbReference type="ARBA" id="ARBA00044493"/>
    </source>
</evidence>